<organism evidence="1">
    <name type="scientific">uncultured Gemmatimonadaceae bacterium</name>
    <dbReference type="NCBI Taxonomy" id="246130"/>
    <lineage>
        <taxon>Bacteria</taxon>
        <taxon>Pseudomonadati</taxon>
        <taxon>Gemmatimonadota</taxon>
        <taxon>Gemmatimonadia</taxon>
        <taxon>Gemmatimonadales</taxon>
        <taxon>Gemmatimonadaceae</taxon>
        <taxon>environmental samples</taxon>
    </lineage>
</organism>
<gene>
    <name evidence="1" type="ORF">AVDCRST_MAG11-3785</name>
</gene>
<dbReference type="AlphaFoldDB" id="A0A6J4MBI5"/>
<name>A0A6J4MBI5_9BACT</name>
<protein>
    <recommendedName>
        <fullName evidence="2">RiPP</fullName>
    </recommendedName>
</protein>
<sequence>MYEKPEVQRFGTFRELTKFGAQAGSDIGSVFGITGCSANDRESEFGCAVPSGGSR</sequence>
<proteinExistence type="predicted"/>
<evidence type="ECO:0000313" key="1">
    <source>
        <dbReference type="EMBL" id="CAA9355645.1"/>
    </source>
</evidence>
<reference evidence="1" key="1">
    <citation type="submission" date="2020-02" db="EMBL/GenBank/DDBJ databases">
        <authorList>
            <person name="Meier V. D."/>
        </authorList>
    </citation>
    <scope>NUCLEOTIDE SEQUENCE</scope>
    <source>
        <strain evidence="1">AVDCRST_MAG11</strain>
    </source>
</reference>
<dbReference type="NCBIfam" id="NF033521">
    <property type="entry name" value="lasso_leader_L3"/>
    <property type="match status" value="1"/>
</dbReference>
<accession>A0A6J4MBI5</accession>
<dbReference type="EMBL" id="CADCTU010000806">
    <property type="protein sequence ID" value="CAA9355645.1"/>
    <property type="molecule type" value="Genomic_DNA"/>
</dbReference>
<evidence type="ECO:0008006" key="2">
    <source>
        <dbReference type="Google" id="ProtNLM"/>
    </source>
</evidence>